<feature type="domain" description="Phospholipid/glycerol acyltransferase" evidence="5">
    <location>
        <begin position="130"/>
        <end position="214"/>
    </location>
</feature>
<evidence type="ECO:0000256" key="4">
    <source>
        <dbReference type="SAM" id="Phobius"/>
    </source>
</evidence>
<keyword evidence="1" id="KW-0808">Transferase</keyword>
<dbReference type="Proteomes" id="UP001652623">
    <property type="component" value="Chromosome 1"/>
</dbReference>
<dbReference type="RefSeq" id="XP_048326165.2">
    <property type="nucleotide sequence ID" value="XM_048470208.2"/>
</dbReference>
<keyword evidence="4" id="KW-0812">Transmembrane</keyword>
<dbReference type="PANTHER" id="PTHR10434:SF11">
    <property type="entry name" value="1-ACYL-SN-GLYCEROL-3-PHOSPHATE ACYLTRANSFERASE"/>
    <property type="match status" value="1"/>
</dbReference>
<evidence type="ECO:0000313" key="9">
    <source>
        <dbReference type="RefSeq" id="XP_060672133.1"/>
    </source>
</evidence>
<sequence length="272" mass="31075">MDNSGSGSFMRNRRLESFLNTSSSPTYREKPKVSVKEEAAQKPKADVYQDDDDDDGWVLALISCIRIVTCFLTMMVTTFIWALIMLVLLPWPYERIRQGNIYGHVTGRLLMWILGNPRKIEGSEFSNKRAIYICNHASPLDIFLIMWLTPTGTVGIAKKEIMWYPLFGQLYILANHLRIDRSNPTAAIQSLKEGFVHLALQSGLPIVPMVFTGTHLAWRKGSSHVRPAPLTVRYLDPIITDDWTADKIDEYVKMVHNLYVKHLPESQRPPES</sequence>
<feature type="region of interest" description="Disordered" evidence="3">
    <location>
        <begin position="1"/>
        <end position="38"/>
    </location>
</feature>
<feature type="transmembrane region" description="Helical" evidence="4">
    <location>
        <begin position="56"/>
        <end position="89"/>
    </location>
</feature>
<keyword evidence="6" id="KW-1185">Reference proteome</keyword>
<evidence type="ECO:0000313" key="7">
    <source>
        <dbReference type="RefSeq" id="XP_048326165.2"/>
    </source>
</evidence>
<evidence type="ECO:0000256" key="3">
    <source>
        <dbReference type="SAM" id="MobiDB-lite"/>
    </source>
</evidence>
<dbReference type="SUPFAM" id="SSF69593">
    <property type="entry name" value="Glycerol-3-phosphate (1)-acyltransferase"/>
    <property type="match status" value="1"/>
</dbReference>
<dbReference type="RefSeq" id="XP_060672133.1">
    <property type="nucleotide sequence ID" value="XM_060816150.1"/>
</dbReference>
<dbReference type="CDD" id="cd07989">
    <property type="entry name" value="LPLAT_AGPAT-like"/>
    <property type="match status" value="1"/>
</dbReference>
<evidence type="ECO:0000256" key="1">
    <source>
        <dbReference type="ARBA" id="ARBA00022679"/>
    </source>
</evidence>
<keyword evidence="2 7" id="KW-0012">Acyltransferase</keyword>
<keyword evidence="4" id="KW-0472">Membrane</keyword>
<evidence type="ECO:0000313" key="6">
    <source>
        <dbReference type="Proteomes" id="UP001652623"/>
    </source>
</evidence>
<dbReference type="SMART" id="SM00563">
    <property type="entry name" value="PlsC"/>
    <property type="match status" value="1"/>
</dbReference>
<name>A0ABM3IDH4_ZIZJJ</name>
<dbReference type="PANTHER" id="PTHR10434">
    <property type="entry name" value="1-ACYL-SN-GLYCEROL-3-PHOSPHATE ACYLTRANSFERASE"/>
    <property type="match status" value="1"/>
</dbReference>
<organism evidence="6 7">
    <name type="scientific">Ziziphus jujuba</name>
    <name type="common">Chinese jujube</name>
    <name type="synonym">Ziziphus sativa</name>
    <dbReference type="NCBI Taxonomy" id="326968"/>
    <lineage>
        <taxon>Eukaryota</taxon>
        <taxon>Viridiplantae</taxon>
        <taxon>Streptophyta</taxon>
        <taxon>Embryophyta</taxon>
        <taxon>Tracheophyta</taxon>
        <taxon>Spermatophyta</taxon>
        <taxon>Magnoliopsida</taxon>
        <taxon>eudicotyledons</taxon>
        <taxon>Gunneridae</taxon>
        <taxon>Pentapetalae</taxon>
        <taxon>rosids</taxon>
        <taxon>fabids</taxon>
        <taxon>Rosales</taxon>
        <taxon>Rhamnaceae</taxon>
        <taxon>Paliureae</taxon>
        <taxon>Ziziphus</taxon>
    </lineage>
</organism>
<reference evidence="6 7" key="1">
    <citation type="submission" date="2025-05" db="UniProtKB">
        <authorList>
            <consortium name="RefSeq"/>
        </authorList>
    </citation>
    <scope>NUCLEOTIDE SEQUENCE [LARGE SCALE GENOMIC DNA]</scope>
    <source>
        <tissue evidence="7 8">Seedling</tissue>
    </source>
</reference>
<accession>A0ABM3IDH4</accession>
<dbReference type="GO" id="GO:0016746">
    <property type="term" value="F:acyltransferase activity"/>
    <property type="evidence" value="ECO:0007669"/>
    <property type="project" value="UniProtKB-KW"/>
</dbReference>
<keyword evidence="4" id="KW-1133">Transmembrane helix</keyword>
<protein>
    <submittedName>
        <fullName evidence="7">1-acyl-sn-glycerol-3-phosphate acyltransferase isoform X2</fullName>
    </submittedName>
    <submittedName>
        <fullName evidence="8 9">1-acyl-sn-glycerol-3-phosphate acyltransferase-like isoform X2</fullName>
    </submittedName>
</protein>
<evidence type="ECO:0000313" key="8">
    <source>
        <dbReference type="RefSeq" id="XP_060672117.1"/>
    </source>
</evidence>
<dbReference type="InterPro" id="IPR002123">
    <property type="entry name" value="Plipid/glycerol_acylTrfase"/>
</dbReference>
<evidence type="ECO:0000256" key="2">
    <source>
        <dbReference type="ARBA" id="ARBA00023315"/>
    </source>
</evidence>
<gene>
    <name evidence="7" type="primary">LOC107431891</name>
    <name evidence="8" type="synonym">LOC132803365</name>
    <name evidence="9" type="synonym">LOC132803370</name>
</gene>
<evidence type="ECO:0000259" key="5">
    <source>
        <dbReference type="SMART" id="SM00563"/>
    </source>
</evidence>
<dbReference type="RefSeq" id="XP_060672117.1">
    <property type="nucleotide sequence ID" value="XM_060816134.1"/>
</dbReference>
<proteinExistence type="predicted"/>
<dbReference type="Pfam" id="PF01553">
    <property type="entry name" value="Acyltransferase"/>
    <property type="match status" value="1"/>
</dbReference>
<dbReference type="GeneID" id="107431891"/>
<feature type="compositionally biased region" description="Basic and acidic residues" evidence="3">
    <location>
        <begin position="27"/>
        <end position="38"/>
    </location>
</feature>